<dbReference type="EMBL" id="KZ559620">
    <property type="protein sequence ID" value="PLN76358.1"/>
    <property type="molecule type" value="Genomic_DNA"/>
</dbReference>
<reference evidence="2" key="1">
    <citation type="submission" date="2017-12" db="EMBL/GenBank/DDBJ databases">
        <authorList>
            <consortium name="DOE Joint Genome Institute"/>
            <person name="Mondo S.J."/>
            <person name="Kjaerbolling I."/>
            <person name="Vesth T.C."/>
            <person name="Frisvad J.C."/>
            <person name="Nybo J.L."/>
            <person name="Theobald S."/>
            <person name="Kuo A."/>
            <person name="Bowyer P."/>
            <person name="Matsuda Y."/>
            <person name="Lyhne E.K."/>
            <person name="Kogle M.E."/>
            <person name="Clum A."/>
            <person name="Lipzen A."/>
            <person name="Salamov A."/>
            <person name="Ngan C.Y."/>
            <person name="Daum C."/>
            <person name="Chiniquy J."/>
            <person name="Barry K."/>
            <person name="LaButti K."/>
            <person name="Haridas S."/>
            <person name="Simmons B.A."/>
            <person name="Magnuson J.K."/>
            <person name="Mortensen U.H."/>
            <person name="Larsen T.O."/>
            <person name="Grigoriev I.V."/>
            <person name="Baker S.E."/>
            <person name="Andersen M.R."/>
            <person name="Nordberg H.P."/>
            <person name="Cantor M.N."/>
            <person name="Hua S.X."/>
        </authorList>
    </citation>
    <scope>NUCLEOTIDE SEQUENCE [LARGE SCALE GENOMIC DNA]</scope>
    <source>
        <strain evidence="2">IBT 19404</strain>
    </source>
</reference>
<name>A0A2J5HH83_9EURO</name>
<keyword evidence="2" id="KW-1185">Reference proteome</keyword>
<dbReference type="AlphaFoldDB" id="A0A2J5HH83"/>
<evidence type="ECO:0000313" key="2">
    <source>
        <dbReference type="Proteomes" id="UP000235023"/>
    </source>
</evidence>
<protein>
    <submittedName>
        <fullName evidence="1">Uncharacterized protein</fullName>
    </submittedName>
</protein>
<dbReference type="Proteomes" id="UP000235023">
    <property type="component" value="Unassembled WGS sequence"/>
</dbReference>
<proteinExistence type="predicted"/>
<organism evidence="1 2">
    <name type="scientific">Aspergillus taichungensis</name>
    <dbReference type="NCBI Taxonomy" id="482145"/>
    <lineage>
        <taxon>Eukaryota</taxon>
        <taxon>Fungi</taxon>
        <taxon>Dikarya</taxon>
        <taxon>Ascomycota</taxon>
        <taxon>Pezizomycotina</taxon>
        <taxon>Eurotiomycetes</taxon>
        <taxon>Eurotiomycetidae</taxon>
        <taxon>Eurotiales</taxon>
        <taxon>Aspergillaceae</taxon>
        <taxon>Aspergillus</taxon>
        <taxon>Aspergillus subgen. Circumdati</taxon>
    </lineage>
</organism>
<evidence type="ECO:0000313" key="1">
    <source>
        <dbReference type="EMBL" id="PLN76358.1"/>
    </source>
</evidence>
<accession>A0A2J5HH83</accession>
<gene>
    <name evidence="1" type="ORF">BDW42DRAFT_22322</name>
</gene>
<sequence length="52" mass="6068">MLSLGLFIPRILLSYHIQYYTIVDTQKCSMSDTVRCTSESVECVYFDISRKI</sequence>